<gene>
    <name evidence="2" type="ORF">QC762_401645</name>
</gene>
<dbReference type="RefSeq" id="XP_062743144.1">
    <property type="nucleotide sequence ID" value="XM_062889620.1"/>
</dbReference>
<evidence type="ECO:0000256" key="1">
    <source>
        <dbReference type="SAM" id="SignalP"/>
    </source>
</evidence>
<organism evidence="2 3">
    <name type="scientific">Podospora pseudocomata</name>
    <dbReference type="NCBI Taxonomy" id="2093779"/>
    <lineage>
        <taxon>Eukaryota</taxon>
        <taxon>Fungi</taxon>
        <taxon>Dikarya</taxon>
        <taxon>Ascomycota</taxon>
        <taxon>Pezizomycotina</taxon>
        <taxon>Sordariomycetes</taxon>
        <taxon>Sordariomycetidae</taxon>
        <taxon>Sordariales</taxon>
        <taxon>Podosporaceae</taxon>
        <taxon>Podospora</taxon>
    </lineage>
</organism>
<reference evidence="2 3" key="1">
    <citation type="journal article" date="2023" name="bioRxiv">
        <title>High-quality genome assemblies of four members of thePodospora anserinaspecies complex.</title>
        <authorList>
            <person name="Ament-Velasquez S.L."/>
            <person name="Vogan A.A."/>
            <person name="Wallerman O."/>
            <person name="Hartmann F."/>
            <person name="Gautier V."/>
            <person name="Silar P."/>
            <person name="Giraud T."/>
            <person name="Johannesson H."/>
        </authorList>
    </citation>
    <scope>NUCLEOTIDE SEQUENCE [LARGE SCALE GENOMIC DNA]</scope>
    <source>
        <strain evidence="2 3">CBS 415.72m</strain>
    </source>
</reference>
<evidence type="ECO:0000313" key="2">
    <source>
        <dbReference type="EMBL" id="KAK4654169.1"/>
    </source>
</evidence>
<protein>
    <recommendedName>
        <fullName evidence="4">Secreted protein</fullName>
    </recommendedName>
</protein>
<dbReference type="GeneID" id="87909527"/>
<feature type="chain" id="PRO_5045475941" description="Secreted protein" evidence="1">
    <location>
        <begin position="30"/>
        <end position="276"/>
    </location>
</feature>
<name>A0ABR0GEV1_9PEZI</name>
<dbReference type="EMBL" id="JAFFHA010000006">
    <property type="protein sequence ID" value="KAK4654169.1"/>
    <property type="molecule type" value="Genomic_DNA"/>
</dbReference>
<dbReference type="Proteomes" id="UP001323405">
    <property type="component" value="Unassembled WGS sequence"/>
</dbReference>
<comment type="caution">
    <text evidence="2">The sequence shown here is derived from an EMBL/GenBank/DDBJ whole genome shotgun (WGS) entry which is preliminary data.</text>
</comment>
<proteinExistence type="predicted"/>
<sequence length="276" mass="30635">MNGCFSFAKYALVLLGALSIHMCCDLQRATCPYPGCVFLNTEKPWTLQCDVYRARVRESPGKWPPYSYVICPNGFTPEPPPRRGHLGVASDYCEFHKKEVFTRLFKHRWIPQDKCEVRRTINAFVSTVTGALSASEDLEQNIWGQGQRGIDFPRVPFGSVGWNRPASSYLYEEPISPRTVPSAIISNLGPVTAGPGEHHHHLRCAPLQTALDDVFYFDLPKELQACNPAANEQMGMVDGAQVHSTQMQSNAACGDLVENLGQTHPSRVEKSNGKGL</sequence>
<evidence type="ECO:0008006" key="4">
    <source>
        <dbReference type="Google" id="ProtNLM"/>
    </source>
</evidence>
<keyword evidence="3" id="KW-1185">Reference proteome</keyword>
<evidence type="ECO:0000313" key="3">
    <source>
        <dbReference type="Proteomes" id="UP001323405"/>
    </source>
</evidence>
<keyword evidence="1" id="KW-0732">Signal</keyword>
<feature type="signal peptide" evidence="1">
    <location>
        <begin position="1"/>
        <end position="29"/>
    </location>
</feature>
<accession>A0ABR0GEV1</accession>